<dbReference type="Gene3D" id="1.20.1250.20">
    <property type="entry name" value="MFS general substrate transporter like domains"/>
    <property type="match status" value="2"/>
</dbReference>
<feature type="transmembrane region" description="Helical" evidence="10">
    <location>
        <begin position="105"/>
        <end position="127"/>
    </location>
</feature>
<feature type="domain" description="Major facilitator superfamily (MFS) profile" evidence="11">
    <location>
        <begin position="14"/>
        <end position="399"/>
    </location>
</feature>
<keyword evidence="13" id="KW-1185">Reference proteome</keyword>
<dbReference type="PANTHER" id="PTHR23535:SF2">
    <property type="entry name" value="SUGAR EFFLUX TRANSPORTER A-RELATED"/>
    <property type="match status" value="1"/>
</dbReference>
<evidence type="ECO:0000256" key="7">
    <source>
        <dbReference type="ARBA" id="ARBA00022692"/>
    </source>
</evidence>
<proteinExistence type="inferred from homology"/>
<comment type="subcellular location">
    <subcellularLocation>
        <location evidence="1">Cell inner membrane</location>
        <topology evidence="1">Multi-pass membrane protein</topology>
    </subcellularLocation>
</comment>
<reference evidence="12" key="1">
    <citation type="journal article" date="2022" name="BMC Genomics">
        <title>Genome sequence of the entomopathogenic Serratia entomophila isolate 626 and characterisation of the species specific itaconate degradation pathway.</title>
        <authorList>
            <person name="Vaughan A.L."/>
            <person name="Altermann E."/>
            <person name="Glare T.R."/>
            <person name="Hurst M.R.H."/>
        </authorList>
    </citation>
    <scope>NUCLEOTIDE SEQUENCE</scope>
    <source>
        <strain evidence="12">626</strain>
    </source>
</reference>
<feature type="transmembrane region" description="Helical" evidence="10">
    <location>
        <begin position="139"/>
        <end position="156"/>
    </location>
</feature>
<dbReference type="CDD" id="cd17471">
    <property type="entry name" value="MFS_Set"/>
    <property type="match status" value="1"/>
</dbReference>
<keyword evidence="4" id="KW-1003">Cell membrane</keyword>
<dbReference type="InterPro" id="IPR011701">
    <property type="entry name" value="MFS"/>
</dbReference>
<feature type="transmembrane region" description="Helical" evidence="10">
    <location>
        <begin position="82"/>
        <end position="99"/>
    </location>
</feature>
<dbReference type="SUPFAM" id="SSF103473">
    <property type="entry name" value="MFS general substrate transporter"/>
    <property type="match status" value="1"/>
</dbReference>
<sequence length="399" mass="42961">MQRLSWLSQRFNPIFAAFLLIAFLSGIAGALLAPTLSLFLTTEVKVRPLWVGLFYTANAVAGIVVSFLLAKRSDTRGDRRMLILLCCLMAVGNCLLFAFNRDYLTLITAGVLMSAVANTAMPQIFALAREYADSEAREVVMFSSVMRAQLSLAWVVGPPLSFALALSYGFTVMFLIAAATFAACTLLVWFALPSVPRAEEAGDSLQGGASAPIAPASAWRNRDVRLLFIASMLMWTCNTMYIIDMPLYITADLGLPEKLAGLLMGTAAGLEIPAMLLAGYYVKRFGKRNMMLFAVLAGVLFYGGLVVFTGKTALIALQLLNAIFIGIVAGIGMLYFQDLMPGRPGAATTLFTNSISTGVILAGVLQGALVENLGHYAVYWLAALLAVAALWMSARVREV</sequence>
<feature type="transmembrane region" description="Helical" evidence="10">
    <location>
        <begin position="48"/>
        <end position="70"/>
    </location>
</feature>
<keyword evidence="5" id="KW-0997">Cell inner membrane</keyword>
<keyword evidence="6" id="KW-0762">Sugar transport</keyword>
<gene>
    <name evidence="12" type="ORF">KFQ06_03685</name>
</gene>
<feature type="transmembrane region" description="Helical" evidence="10">
    <location>
        <begin position="168"/>
        <end position="192"/>
    </location>
</feature>
<feature type="transmembrane region" description="Helical" evidence="10">
    <location>
        <begin position="226"/>
        <end position="249"/>
    </location>
</feature>
<dbReference type="EMBL" id="CP074347">
    <property type="protein sequence ID" value="USV01645.1"/>
    <property type="molecule type" value="Genomic_DNA"/>
</dbReference>
<comment type="similarity">
    <text evidence="2">Belongs to the major facilitator superfamily. Set transporter family.</text>
</comment>
<dbReference type="Pfam" id="PF07690">
    <property type="entry name" value="MFS_1"/>
    <property type="match status" value="1"/>
</dbReference>
<evidence type="ECO:0000256" key="3">
    <source>
        <dbReference type="ARBA" id="ARBA00022448"/>
    </source>
</evidence>
<keyword evidence="3" id="KW-0813">Transport</keyword>
<keyword evidence="7 10" id="KW-0812">Transmembrane</keyword>
<dbReference type="Proteomes" id="UP001056873">
    <property type="component" value="Chromosome"/>
</dbReference>
<dbReference type="InterPro" id="IPR020846">
    <property type="entry name" value="MFS_dom"/>
</dbReference>
<keyword evidence="8 10" id="KW-1133">Transmembrane helix</keyword>
<feature type="transmembrane region" description="Helical" evidence="10">
    <location>
        <begin position="289"/>
        <end position="308"/>
    </location>
</feature>
<organism evidence="12 13">
    <name type="scientific">Serratia entomophila</name>
    <dbReference type="NCBI Taxonomy" id="42906"/>
    <lineage>
        <taxon>Bacteria</taxon>
        <taxon>Pseudomonadati</taxon>
        <taxon>Pseudomonadota</taxon>
        <taxon>Gammaproteobacteria</taxon>
        <taxon>Enterobacterales</taxon>
        <taxon>Yersiniaceae</taxon>
        <taxon>Serratia</taxon>
    </lineage>
</organism>
<evidence type="ECO:0000313" key="12">
    <source>
        <dbReference type="EMBL" id="USV01645.1"/>
    </source>
</evidence>
<feature type="transmembrane region" description="Helical" evidence="10">
    <location>
        <begin position="314"/>
        <end position="336"/>
    </location>
</feature>
<name>A0ABY5CVV5_9GAMM</name>
<dbReference type="RefSeq" id="WP_252961413.1">
    <property type="nucleotide sequence ID" value="NZ_CAMIPH010000006.1"/>
</dbReference>
<evidence type="ECO:0000256" key="10">
    <source>
        <dbReference type="SAM" id="Phobius"/>
    </source>
</evidence>
<evidence type="ECO:0000256" key="4">
    <source>
        <dbReference type="ARBA" id="ARBA00022475"/>
    </source>
</evidence>
<evidence type="ECO:0000313" key="13">
    <source>
        <dbReference type="Proteomes" id="UP001056873"/>
    </source>
</evidence>
<accession>A0ABY5CVV5</accession>
<protein>
    <submittedName>
        <fullName evidence="12">MFS transporter</fullName>
    </submittedName>
</protein>
<feature type="transmembrane region" description="Helical" evidence="10">
    <location>
        <begin position="348"/>
        <end position="370"/>
    </location>
</feature>
<evidence type="ECO:0000256" key="2">
    <source>
        <dbReference type="ARBA" id="ARBA00006523"/>
    </source>
</evidence>
<evidence type="ECO:0000256" key="1">
    <source>
        <dbReference type="ARBA" id="ARBA00004429"/>
    </source>
</evidence>
<dbReference type="InterPro" id="IPR036259">
    <property type="entry name" value="MFS_trans_sf"/>
</dbReference>
<evidence type="ECO:0000256" key="5">
    <source>
        <dbReference type="ARBA" id="ARBA00022519"/>
    </source>
</evidence>
<dbReference type="PANTHER" id="PTHR23535">
    <property type="entry name" value="SUGAR EFFLUX TRANSPORTER A-RELATED"/>
    <property type="match status" value="1"/>
</dbReference>
<feature type="transmembrane region" description="Helical" evidence="10">
    <location>
        <begin position="376"/>
        <end position="394"/>
    </location>
</feature>
<keyword evidence="9 10" id="KW-0472">Membrane</keyword>
<evidence type="ECO:0000256" key="9">
    <source>
        <dbReference type="ARBA" id="ARBA00023136"/>
    </source>
</evidence>
<evidence type="ECO:0000259" key="11">
    <source>
        <dbReference type="PROSITE" id="PS50850"/>
    </source>
</evidence>
<dbReference type="InterPro" id="IPR004750">
    <property type="entry name" value="Sugar_efflux"/>
</dbReference>
<evidence type="ECO:0000256" key="6">
    <source>
        <dbReference type="ARBA" id="ARBA00022597"/>
    </source>
</evidence>
<evidence type="ECO:0000256" key="8">
    <source>
        <dbReference type="ARBA" id="ARBA00022989"/>
    </source>
</evidence>
<dbReference type="NCBIfam" id="TIGR00899">
    <property type="entry name" value="2A0120"/>
    <property type="match status" value="1"/>
</dbReference>
<feature type="transmembrane region" description="Helical" evidence="10">
    <location>
        <begin position="261"/>
        <end position="282"/>
    </location>
</feature>
<dbReference type="PROSITE" id="PS50850">
    <property type="entry name" value="MFS"/>
    <property type="match status" value="1"/>
</dbReference>